<evidence type="ECO:0000313" key="2">
    <source>
        <dbReference type="Proteomes" id="UP000016480"/>
    </source>
</evidence>
<dbReference type="EMBL" id="AHCD03000044">
    <property type="protein sequence ID" value="KAF7781326.1"/>
    <property type="molecule type" value="Genomic_DNA"/>
</dbReference>
<name>A0A8T0C018_9GAMM</name>
<proteinExistence type="predicted"/>
<sequence>MFCSLDCSAIATEHAKSASATGESFMVVVITYYSVDVMYYFLFIEHDVDINQF</sequence>
<reference evidence="1 2" key="1">
    <citation type="journal article" date="2012" name="J. Bacteriol.">
        <title>Genome sequence of the cycloprodigiosin-producing bacterial strain Pseudoalteromonas rubra ATCC 29570(T).</title>
        <authorList>
            <person name="Xie B.B."/>
            <person name="Shu Y.L."/>
            <person name="Qin Q.L."/>
            <person name="Rong J.C."/>
            <person name="Zhang X.Y."/>
            <person name="Chen X.L."/>
            <person name="Zhou B.C."/>
            <person name="Zhang Y.Z."/>
        </authorList>
    </citation>
    <scope>NUCLEOTIDE SEQUENCE [LARGE SCALE GENOMIC DNA]</scope>
    <source>
        <strain evidence="1 2">DSM 6842</strain>
    </source>
</reference>
<dbReference type="AlphaFoldDB" id="A0A8T0C018"/>
<organism evidence="1 2">
    <name type="scientific">Pseudoalteromonas rubra</name>
    <dbReference type="NCBI Taxonomy" id="43658"/>
    <lineage>
        <taxon>Bacteria</taxon>
        <taxon>Pseudomonadati</taxon>
        <taxon>Pseudomonadota</taxon>
        <taxon>Gammaproteobacteria</taxon>
        <taxon>Alteromonadales</taxon>
        <taxon>Pseudoalteromonadaceae</taxon>
        <taxon>Pseudoalteromonas</taxon>
    </lineage>
</organism>
<dbReference type="Proteomes" id="UP000016480">
    <property type="component" value="Unassembled WGS sequence"/>
</dbReference>
<protein>
    <submittedName>
        <fullName evidence="1">Uncharacterized protein</fullName>
    </submittedName>
</protein>
<gene>
    <name evidence="1" type="ORF">PRUB_b0509</name>
</gene>
<accession>A0A8T0C018</accession>
<comment type="caution">
    <text evidence="1">The sequence shown here is derived from an EMBL/GenBank/DDBJ whole genome shotgun (WGS) entry which is preliminary data.</text>
</comment>
<evidence type="ECO:0000313" key="1">
    <source>
        <dbReference type="EMBL" id="KAF7781326.1"/>
    </source>
</evidence>